<feature type="active site" description="Schiff-base intermediate with substrate; via topaquinone" evidence="7">
    <location>
        <position position="415"/>
    </location>
</feature>
<dbReference type="STRING" id="50376.A0A517KYX6"/>
<dbReference type="EMBL" id="CP042186">
    <property type="protein sequence ID" value="QDS68574.1"/>
    <property type="molecule type" value="Genomic_DNA"/>
</dbReference>
<keyword evidence="5 9" id="KW-0560">Oxidoreductase</keyword>
<comment type="cofactor">
    <cofactor evidence="9">
        <name>Cu cation</name>
        <dbReference type="ChEBI" id="CHEBI:23378"/>
    </cofactor>
    <text evidence="9">Contains 1 topaquinone per subunit.</text>
</comment>
<proteinExistence type="inferred from homology"/>
<evidence type="ECO:0000256" key="10">
    <source>
        <dbReference type="SAM" id="SignalP"/>
    </source>
</evidence>
<dbReference type="OrthoDB" id="3341590at2759"/>
<dbReference type="PANTHER" id="PTHR10638:SF20">
    <property type="entry name" value="AMINE OXIDASE"/>
    <property type="match status" value="1"/>
</dbReference>
<feature type="domain" description="Copper amine oxidase catalytic" evidence="11">
    <location>
        <begin position="266"/>
        <end position="661"/>
    </location>
</feature>
<keyword evidence="14" id="KW-1185">Reference proteome</keyword>
<gene>
    <name evidence="13" type="ORF">FKW77_000494</name>
</gene>
<dbReference type="Pfam" id="PF01179">
    <property type="entry name" value="Cu_amine_oxid"/>
    <property type="match status" value="1"/>
</dbReference>
<feature type="domain" description="DUF1965" evidence="12">
    <location>
        <begin position="204"/>
        <end position="248"/>
    </location>
</feature>
<feature type="chain" id="PRO_5022160946" description="Amine oxidase" evidence="10">
    <location>
        <begin position="25"/>
        <end position="713"/>
    </location>
</feature>
<dbReference type="GO" id="GO:0048038">
    <property type="term" value="F:quinone binding"/>
    <property type="evidence" value="ECO:0007669"/>
    <property type="project" value="InterPro"/>
</dbReference>
<feature type="active site" description="Proton acceptor" evidence="7">
    <location>
        <position position="333"/>
    </location>
</feature>
<reference evidence="13 14" key="1">
    <citation type="submission" date="2019-07" db="EMBL/GenBank/DDBJ databases">
        <title>Finished genome of Venturia effusa.</title>
        <authorList>
            <person name="Young C.A."/>
            <person name="Cox M.P."/>
            <person name="Ganley A.R.D."/>
            <person name="David W.J."/>
        </authorList>
    </citation>
    <scope>NUCLEOTIDE SEQUENCE [LARGE SCALE GENOMIC DNA]</scope>
    <source>
        <strain evidence="14">albino</strain>
    </source>
</reference>
<evidence type="ECO:0000313" key="14">
    <source>
        <dbReference type="Proteomes" id="UP000316270"/>
    </source>
</evidence>
<dbReference type="Pfam" id="PF09248">
    <property type="entry name" value="DUF1965"/>
    <property type="match status" value="1"/>
</dbReference>
<dbReference type="SUPFAM" id="SSF54416">
    <property type="entry name" value="Amine oxidase N-terminal region"/>
    <property type="match status" value="1"/>
</dbReference>
<comment type="cofactor">
    <cofactor evidence="1">
        <name>Cu cation</name>
        <dbReference type="ChEBI" id="CHEBI:23378"/>
    </cofactor>
</comment>
<evidence type="ECO:0000256" key="9">
    <source>
        <dbReference type="RuleBase" id="RU000672"/>
    </source>
</evidence>
<dbReference type="PROSITE" id="PS01164">
    <property type="entry name" value="COPPER_AMINE_OXID_1"/>
    <property type="match status" value="1"/>
</dbReference>
<dbReference type="EC" id="1.4.3.-" evidence="9"/>
<comment type="PTM">
    <text evidence="8 9">Topaquinone (TPQ) is generated by copper-dependent autoxidation of a specific tyrosyl residue.</text>
</comment>
<dbReference type="GO" id="GO:0009308">
    <property type="term" value="P:amine metabolic process"/>
    <property type="evidence" value="ECO:0007669"/>
    <property type="project" value="UniProtKB-UniRule"/>
</dbReference>
<dbReference type="PRINTS" id="PR00766">
    <property type="entry name" value="CUDAOXIDASE"/>
</dbReference>
<keyword evidence="3 9" id="KW-0479">Metal-binding</keyword>
<dbReference type="InterPro" id="IPR015798">
    <property type="entry name" value="Cu_amine_oxidase_C"/>
</dbReference>
<dbReference type="GO" id="GO:0005507">
    <property type="term" value="F:copper ion binding"/>
    <property type="evidence" value="ECO:0007669"/>
    <property type="project" value="InterPro"/>
</dbReference>
<dbReference type="PANTHER" id="PTHR10638">
    <property type="entry name" value="COPPER AMINE OXIDASE"/>
    <property type="match status" value="1"/>
</dbReference>
<evidence type="ECO:0000259" key="12">
    <source>
        <dbReference type="Pfam" id="PF09248"/>
    </source>
</evidence>
<evidence type="ECO:0000256" key="4">
    <source>
        <dbReference type="ARBA" id="ARBA00022772"/>
    </source>
</evidence>
<evidence type="ECO:0000256" key="5">
    <source>
        <dbReference type="ARBA" id="ARBA00023002"/>
    </source>
</evidence>
<keyword evidence="4 7" id="KW-0801">TPQ</keyword>
<dbReference type="SUPFAM" id="SSF49998">
    <property type="entry name" value="Amine oxidase catalytic domain"/>
    <property type="match status" value="1"/>
</dbReference>
<evidence type="ECO:0000313" key="13">
    <source>
        <dbReference type="EMBL" id="QDS68574.1"/>
    </source>
</evidence>
<feature type="signal peptide" evidence="10">
    <location>
        <begin position="1"/>
        <end position="24"/>
    </location>
</feature>
<dbReference type="Gene3D" id="2.70.98.20">
    <property type="entry name" value="Copper amine oxidase, catalytic domain"/>
    <property type="match status" value="1"/>
</dbReference>
<dbReference type="AlphaFoldDB" id="A0A517KYX6"/>
<dbReference type="GO" id="GO:0008131">
    <property type="term" value="F:primary methylamine oxidase activity"/>
    <property type="evidence" value="ECO:0007669"/>
    <property type="project" value="InterPro"/>
</dbReference>
<dbReference type="GO" id="GO:0005886">
    <property type="term" value="C:plasma membrane"/>
    <property type="evidence" value="ECO:0007669"/>
    <property type="project" value="TreeGrafter"/>
</dbReference>
<evidence type="ECO:0000256" key="8">
    <source>
        <dbReference type="PIRSR" id="PIRSR600269-51"/>
    </source>
</evidence>
<sequence length="713" mass="79539">MVVLGFRLSLPAFLCLSLIAAADFKKFQKVRFRDGPICPQEARDVSAPHDSLWASIPRDERSRLQDYIEQWADQNIPRRAGSVIRLEYLDMIHPNKSDALAYLDNKGPKPAQHASFNLLFEEDQYSMTTQKFSIGPLPFYPNMTKIDPMNWDATSSTGGKIVQENNNKVVFTGNLMDQILPNMKDMLEDLVDATNTTVESQATELLAIVYSGKVYGSISALRSAWSAPGFEKSGVAKNGNWTSMARDGTPLPGDARPGPRNIATAQRFAIDLDNMYVEWMGFSFYMSVSQQLSLGLFNVKFDDERIIYELQMQEAIALYASNDPVRADTFYLDSSAIENYGFGGGLNRLVPGWDCPPTAAYLDTPFKDGSICLFERDAGFPLARHRGSMQLGSGYVTVIKNNILVVRTISTMGNYDYMFDYEFFYDGTIEVTVRASGYIEGAYAGGNDEHGFRIHDALSGAMHDHVINFKLDLDINGTANTMERIDIEPVSNAFTGSGEVINTMKMERSFIKSEDQGKMNWPANAAAMYAVVNRDAKNAYGEHRGYRIAPGVGPPTHLIVTNSTPAKNTANFAKNHFYVTRRKDTEPRSASTLNSNKVGEQHVDFDKFFDGDSIEQQDLVVWFNLGMHHVPHTGDLPTTLFQSAQSSMVISPLNFFATSPTKRIKQAVTIKKHGQNLTSKIEVDYNGADMQSCMYDMGTRTALEDYFNNGEDL</sequence>
<organism evidence="13 14">
    <name type="scientific">Venturia effusa</name>
    <dbReference type="NCBI Taxonomy" id="50376"/>
    <lineage>
        <taxon>Eukaryota</taxon>
        <taxon>Fungi</taxon>
        <taxon>Dikarya</taxon>
        <taxon>Ascomycota</taxon>
        <taxon>Pezizomycotina</taxon>
        <taxon>Dothideomycetes</taxon>
        <taxon>Pleosporomycetidae</taxon>
        <taxon>Venturiales</taxon>
        <taxon>Venturiaceae</taxon>
        <taxon>Venturia</taxon>
    </lineage>
</organism>
<comment type="similarity">
    <text evidence="2 9">Belongs to the copper/topaquinone oxidase family.</text>
</comment>
<dbReference type="InterPro" id="IPR036460">
    <property type="entry name" value="Cu_amine_oxidase_C_sf"/>
</dbReference>
<evidence type="ECO:0000256" key="1">
    <source>
        <dbReference type="ARBA" id="ARBA00001935"/>
    </source>
</evidence>
<evidence type="ECO:0000256" key="3">
    <source>
        <dbReference type="ARBA" id="ARBA00022723"/>
    </source>
</evidence>
<accession>A0A517KYX6</accession>
<evidence type="ECO:0000256" key="7">
    <source>
        <dbReference type="PIRSR" id="PIRSR600269-50"/>
    </source>
</evidence>
<evidence type="ECO:0000256" key="6">
    <source>
        <dbReference type="ARBA" id="ARBA00023008"/>
    </source>
</evidence>
<protein>
    <recommendedName>
        <fullName evidence="9">Amine oxidase</fullName>
        <ecNumber evidence="9">1.4.3.-</ecNumber>
    </recommendedName>
</protein>
<evidence type="ECO:0000259" key="11">
    <source>
        <dbReference type="Pfam" id="PF01179"/>
    </source>
</evidence>
<evidence type="ECO:0000256" key="2">
    <source>
        <dbReference type="ARBA" id="ARBA00007983"/>
    </source>
</evidence>
<feature type="modified residue" description="2',4',5'-topaquinone" evidence="8">
    <location>
        <position position="415"/>
    </location>
</feature>
<dbReference type="Proteomes" id="UP000316270">
    <property type="component" value="Chromosome 2"/>
</dbReference>
<dbReference type="InterPro" id="IPR016182">
    <property type="entry name" value="Cu_amine_oxidase_N-reg"/>
</dbReference>
<keyword evidence="6 9" id="KW-0186">Copper</keyword>
<dbReference type="InterPro" id="IPR049948">
    <property type="entry name" value="Cu_Am_ox_TPQ-bd"/>
</dbReference>
<dbReference type="Gene3D" id="3.10.450.40">
    <property type="match status" value="1"/>
</dbReference>
<dbReference type="InterPro" id="IPR015328">
    <property type="entry name" value="DUF1965"/>
</dbReference>
<keyword evidence="10" id="KW-0732">Signal</keyword>
<name>A0A517KYX6_9PEZI</name>
<dbReference type="InterPro" id="IPR000269">
    <property type="entry name" value="Cu_amine_oxidase"/>
</dbReference>